<comment type="cofactor">
    <cofactor evidence="5">
        <name>[4Fe-4S] cluster</name>
        <dbReference type="ChEBI" id="CHEBI:49883"/>
    </cofactor>
    <text evidence="5">Binds 1 [4Fe-4S] cluster.</text>
</comment>
<dbReference type="NCBIfam" id="TIGR01957">
    <property type="entry name" value="nuoB_fam"/>
    <property type="match status" value="1"/>
</dbReference>
<dbReference type="InterPro" id="IPR006137">
    <property type="entry name" value="NADH_UbQ_OxRdtase-like_20kDa"/>
</dbReference>
<keyword evidence="2 5" id="KW-0874">Quinone</keyword>
<dbReference type="EC" id="7.1.1.-" evidence="5"/>
<comment type="caution">
    <text evidence="8">The sequence shown here is derived from an EMBL/GenBank/DDBJ whole genome shotgun (WGS) entry which is preliminary data.</text>
</comment>
<dbReference type="EMBL" id="BDQM01000022">
    <property type="protein sequence ID" value="GAW96947.1"/>
    <property type="molecule type" value="Genomic_DNA"/>
</dbReference>
<comment type="catalytic activity">
    <reaction evidence="5">
        <text>a quinone + NADH + 5 H(+)(in) = a quinol + NAD(+) + 4 H(+)(out)</text>
        <dbReference type="Rhea" id="RHEA:57888"/>
        <dbReference type="ChEBI" id="CHEBI:15378"/>
        <dbReference type="ChEBI" id="CHEBI:24646"/>
        <dbReference type="ChEBI" id="CHEBI:57540"/>
        <dbReference type="ChEBI" id="CHEBI:57945"/>
        <dbReference type="ChEBI" id="CHEBI:132124"/>
    </reaction>
</comment>
<dbReference type="Gene3D" id="3.40.50.12280">
    <property type="match status" value="1"/>
</dbReference>
<dbReference type="InterPro" id="IPR006138">
    <property type="entry name" value="NADH_UQ_OxRdtase_20Kd_su"/>
</dbReference>
<keyword evidence="3 5" id="KW-1278">Translocase</keyword>
<sequence length="214" mass="24088">MRWQLTKPEQVIDTQVAGIEDLTEKNLLLAKLDDLVAWGRGNSLWPFNFGLSCCYVEMATSFTSRHDIARFGSEVIRATPREADLIVISGTVFLKMAPVIQYLYEQMLEPKWVICMGSCANSGGMYDVYSVVQGADRFLPVDVYVPGCPPRPEALMYGLTLLQQAIKEGYSKQKRPLNRIITAEEIEKFATRNLRDEKNASRMAVTTLRTPDGV</sequence>
<dbReference type="GO" id="GO:0050136">
    <property type="term" value="F:NADH dehydrogenase (quinone) (non-electrogenic) activity"/>
    <property type="evidence" value="ECO:0007669"/>
    <property type="project" value="UniProtKB-EC"/>
</dbReference>
<keyword evidence="5 6" id="KW-0479">Metal-binding</keyword>
<keyword evidence="5" id="KW-0813">Transport</keyword>
<keyword evidence="5" id="KW-1003">Cell membrane</keyword>
<evidence type="ECO:0000313" key="9">
    <source>
        <dbReference type="Proteomes" id="UP000197068"/>
    </source>
</evidence>
<accession>A0ABQ0MX39</accession>
<dbReference type="PROSITE" id="PS01150">
    <property type="entry name" value="COMPLEX1_20K"/>
    <property type="match status" value="1"/>
</dbReference>
<comment type="function">
    <text evidence="5">NDH-1 shuttles electrons from NADH, via FMN and iron-sulfur (Fe-S) centers, to quinones in the respiratory chain. The immediate electron acceptor for the enzyme in this species is believed to be ubiquinone. Couples the redox reaction to proton translocation (for every two electrons transferred, four hydrogen ions are translocated across the cytoplasmic membrane), and thus conserves the redox energy in a proton gradient.</text>
</comment>
<keyword evidence="8" id="KW-0560">Oxidoreductase</keyword>
<name>A0ABQ0MX39_9GAMM</name>
<keyword evidence="5 6" id="KW-0520">NAD</keyword>
<evidence type="ECO:0000256" key="5">
    <source>
        <dbReference type="HAMAP-Rule" id="MF_01356"/>
    </source>
</evidence>
<evidence type="ECO:0000313" key="8">
    <source>
        <dbReference type="EMBL" id="GAW96947.1"/>
    </source>
</evidence>
<gene>
    <name evidence="5 8" type="primary">nuoB</name>
    <name evidence="8" type="ORF">MTCD1_02570</name>
</gene>
<feature type="binding site" evidence="5">
    <location>
        <position position="148"/>
    </location>
    <ligand>
        <name>[4Fe-4S] cluster</name>
        <dbReference type="ChEBI" id="CHEBI:49883"/>
    </ligand>
</feature>
<dbReference type="Proteomes" id="UP000197068">
    <property type="component" value="Unassembled WGS sequence"/>
</dbReference>
<comment type="subcellular location">
    <subcellularLocation>
        <location evidence="5">Cell membrane</location>
        <topology evidence="5">Peripheral membrane protein</topology>
        <orientation evidence="5">Cytoplasmic side</orientation>
    </subcellularLocation>
</comment>
<feature type="domain" description="NADH:ubiquinone oxidoreductase-like 20kDa subunit" evidence="7">
    <location>
        <begin position="53"/>
        <end position="160"/>
    </location>
</feature>
<dbReference type="PANTHER" id="PTHR11995">
    <property type="entry name" value="NADH DEHYDROGENASE"/>
    <property type="match status" value="1"/>
</dbReference>
<dbReference type="PANTHER" id="PTHR11995:SF14">
    <property type="entry name" value="NADH DEHYDROGENASE [UBIQUINONE] IRON-SULFUR PROTEIN 7, MITOCHONDRIAL"/>
    <property type="match status" value="1"/>
</dbReference>
<evidence type="ECO:0000256" key="2">
    <source>
        <dbReference type="ARBA" id="ARBA00022719"/>
    </source>
</evidence>
<keyword evidence="4 5" id="KW-0830">Ubiquinone</keyword>
<protein>
    <recommendedName>
        <fullName evidence="5">NADH-quinone oxidoreductase subunit B</fullName>
        <ecNumber evidence="5">7.1.1.-</ecNumber>
    </recommendedName>
    <alternativeName>
        <fullName evidence="5">NADH dehydrogenase I subunit B</fullName>
    </alternativeName>
    <alternativeName>
        <fullName evidence="5">NDH-1 subunit B</fullName>
    </alternativeName>
</protein>
<dbReference type="NCBIfam" id="NF005012">
    <property type="entry name" value="PRK06411.1"/>
    <property type="match status" value="1"/>
</dbReference>
<dbReference type="RefSeq" id="WP_057181284.1">
    <property type="nucleotide sequence ID" value="NZ_BDQM01000022.1"/>
</dbReference>
<dbReference type="HAMAP" id="MF_01356">
    <property type="entry name" value="NDH1_NuoB"/>
    <property type="match status" value="1"/>
</dbReference>
<evidence type="ECO:0000256" key="1">
    <source>
        <dbReference type="ARBA" id="ARBA00009173"/>
    </source>
</evidence>
<dbReference type="SUPFAM" id="SSF56770">
    <property type="entry name" value="HydA/Nqo6-like"/>
    <property type="match status" value="1"/>
</dbReference>
<feature type="binding site" evidence="5">
    <location>
        <position position="54"/>
    </location>
    <ligand>
        <name>[4Fe-4S] cluster</name>
        <dbReference type="ChEBI" id="CHEBI:49883"/>
    </ligand>
</feature>
<evidence type="ECO:0000256" key="6">
    <source>
        <dbReference type="RuleBase" id="RU004464"/>
    </source>
</evidence>
<evidence type="ECO:0000256" key="4">
    <source>
        <dbReference type="ARBA" id="ARBA00023075"/>
    </source>
</evidence>
<keyword evidence="5 6" id="KW-0004">4Fe-4S</keyword>
<keyword evidence="5 6" id="KW-0411">Iron-sulfur</keyword>
<dbReference type="Pfam" id="PF01058">
    <property type="entry name" value="Oxidored_q6"/>
    <property type="match status" value="1"/>
</dbReference>
<evidence type="ECO:0000256" key="3">
    <source>
        <dbReference type="ARBA" id="ARBA00022967"/>
    </source>
</evidence>
<comment type="subunit">
    <text evidence="5">NDH-1 is composed of 14 different subunits. Subunits NuoB, C, D, E, F, and G constitute the peripheral sector of the complex.</text>
</comment>
<organism evidence="8 9">
    <name type="scientific">Colwellia marinimaniae</name>
    <dbReference type="NCBI Taxonomy" id="1513592"/>
    <lineage>
        <taxon>Bacteria</taxon>
        <taxon>Pseudomonadati</taxon>
        <taxon>Pseudomonadota</taxon>
        <taxon>Gammaproteobacteria</taxon>
        <taxon>Alteromonadales</taxon>
        <taxon>Colwelliaceae</taxon>
        <taxon>Colwellia</taxon>
    </lineage>
</organism>
<keyword evidence="9" id="KW-1185">Reference proteome</keyword>
<feature type="binding site" evidence="5">
    <location>
        <position position="119"/>
    </location>
    <ligand>
        <name>[4Fe-4S] cluster</name>
        <dbReference type="ChEBI" id="CHEBI:49883"/>
    </ligand>
</feature>
<keyword evidence="5" id="KW-0472">Membrane</keyword>
<proteinExistence type="inferred from homology"/>
<reference evidence="8 9" key="1">
    <citation type="submission" date="2017-06" db="EMBL/GenBank/DDBJ databases">
        <title>Whole Genome Sequences of Colwellia marinimaniae MTCD1.</title>
        <authorList>
            <person name="Kusumoto H."/>
            <person name="Inoue M."/>
            <person name="Tanikawa K."/>
            <person name="Maeji H."/>
            <person name="Cameron J.H."/>
            <person name="Bartlett D.H."/>
        </authorList>
    </citation>
    <scope>NUCLEOTIDE SEQUENCE [LARGE SCALE GENOMIC DNA]</scope>
    <source>
        <strain evidence="8 9">MTCD1</strain>
    </source>
</reference>
<evidence type="ECO:0000259" key="7">
    <source>
        <dbReference type="Pfam" id="PF01058"/>
    </source>
</evidence>
<keyword evidence="5 6" id="KW-0408">Iron</keyword>
<comment type="similarity">
    <text evidence="1 5 6">Belongs to the complex I 20 kDa subunit family.</text>
</comment>
<feature type="binding site" evidence="5">
    <location>
        <position position="53"/>
    </location>
    <ligand>
        <name>[4Fe-4S] cluster</name>
        <dbReference type="ChEBI" id="CHEBI:49883"/>
    </ligand>
</feature>